<evidence type="ECO:0000313" key="2">
    <source>
        <dbReference type="Proteomes" id="UP001139157"/>
    </source>
</evidence>
<proteinExistence type="predicted"/>
<comment type="caution">
    <text evidence="1">The sequence shown here is derived from an EMBL/GenBank/DDBJ whole genome shotgun (WGS) entry which is preliminary data.</text>
</comment>
<dbReference type="RefSeq" id="WP_251912011.1">
    <property type="nucleotide sequence ID" value="NZ_JAMRXG010000005.1"/>
</dbReference>
<sequence length="199" mass="21980">MTFTSLFRSRPRPAETRTFTVEPLTGTSPPVMVTGTRADTYQPRRRCPGRNPDDSQTVTCYRVRSREIPWWLTAHIHACAGGHAELVVHRTPALITAPARTATQRSGYASFGDRSFELRGTDIGQRATLLAVVTEVDRPCRVCLRPYGVTGHRLADGPAPTWLGSIELMWCKGCGHGHLEPGWIPRAVHPHPASHGKAR</sequence>
<dbReference type="EMBL" id="JAMRXG010000005">
    <property type="protein sequence ID" value="MCM6774443.1"/>
    <property type="molecule type" value="Genomic_DNA"/>
</dbReference>
<reference evidence="1" key="1">
    <citation type="submission" date="2022-06" db="EMBL/GenBank/DDBJ databases">
        <title>Novel species in genus nocardia.</title>
        <authorList>
            <person name="Li F."/>
        </authorList>
    </citation>
    <scope>NUCLEOTIDE SEQUENCE</scope>
    <source>
        <strain evidence="1">CDC141</strain>
    </source>
</reference>
<gene>
    <name evidence="1" type="ORF">NDR86_13260</name>
</gene>
<name>A0A9X2IWL1_9NOCA</name>
<dbReference type="AlphaFoldDB" id="A0A9X2IWL1"/>
<keyword evidence="2" id="KW-1185">Reference proteome</keyword>
<organism evidence="1 2">
    <name type="scientific">Nocardia pulmonis</name>
    <dbReference type="NCBI Taxonomy" id="2951408"/>
    <lineage>
        <taxon>Bacteria</taxon>
        <taxon>Bacillati</taxon>
        <taxon>Actinomycetota</taxon>
        <taxon>Actinomycetes</taxon>
        <taxon>Mycobacteriales</taxon>
        <taxon>Nocardiaceae</taxon>
        <taxon>Nocardia</taxon>
    </lineage>
</organism>
<dbReference type="Proteomes" id="UP001139157">
    <property type="component" value="Unassembled WGS sequence"/>
</dbReference>
<evidence type="ECO:0000313" key="1">
    <source>
        <dbReference type="EMBL" id="MCM6774443.1"/>
    </source>
</evidence>
<protein>
    <submittedName>
        <fullName evidence="1">Uncharacterized protein</fullName>
    </submittedName>
</protein>
<accession>A0A9X2IWL1</accession>